<dbReference type="AlphaFoldDB" id="A0A248UIE1"/>
<sequence length="38" mass="4095">MNITNIATSSVEHDFIAHAWDMVPKAPGILAVSVKESN</sequence>
<accession>A0A248UIE1</accession>
<name>A0A248UIE1_9HYPH</name>
<dbReference type="Proteomes" id="UP000215256">
    <property type="component" value="Chromosome 1"/>
</dbReference>
<proteinExistence type="predicted"/>
<protein>
    <submittedName>
        <fullName evidence="1">Uncharacterized protein</fullName>
    </submittedName>
</protein>
<gene>
    <name evidence="1" type="ORF">CES85_1683</name>
</gene>
<dbReference type="KEGG" id="och:CES85_1683"/>
<reference evidence="1 2" key="1">
    <citation type="submission" date="2017-07" db="EMBL/GenBank/DDBJ databases">
        <title>Phylogenetic study on the rhizospheric bacterium Ochrobactrum sp. A44.</title>
        <authorList>
            <person name="Krzyzanowska D.M."/>
            <person name="Ossowicki A."/>
            <person name="Rajewska M."/>
            <person name="Maciag T."/>
            <person name="Kaczynski Z."/>
            <person name="Czerwicka M."/>
            <person name="Jafra S."/>
        </authorList>
    </citation>
    <scope>NUCLEOTIDE SEQUENCE [LARGE SCALE GENOMIC DNA]</scope>
    <source>
        <strain evidence="1 2">A44</strain>
    </source>
</reference>
<evidence type="ECO:0000313" key="2">
    <source>
        <dbReference type="Proteomes" id="UP000215256"/>
    </source>
</evidence>
<dbReference type="EMBL" id="CP022604">
    <property type="protein sequence ID" value="ASV86181.1"/>
    <property type="molecule type" value="Genomic_DNA"/>
</dbReference>
<evidence type="ECO:0000313" key="1">
    <source>
        <dbReference type="EMBL" id="ASV86181.1"/>
    </source>
</evidence>
<organism evidence="1 2">
    <name type="scientific">Ochrobactrum quorumnocens</name>
    <dbReference type="NCBI Taxonomy" id="271865"/>
    <lineage>
        <taxon>Bacteria</taxon>
        <taxon>Pseudomonadati</taxon>
        <taxon>Pseudomonadota</taxon>
        <taxon>Alphaproteobacteria</taxon>
        <taxon>Hyphomicrobiales</taxon>
        <taxon>Brucellaceae</taxon>
        <taxon>Brucella/Ochrobactrum group</taxon>
        <taxon>Ochrobactrum</taxon>
    </lineage>
</organism>